<evidence type="ECO:0000313" key="2">
    <source>
        <dbReference type="EMBL" id="MTH53851.1"/>
    </source>
</evidence>
<dbReference type="Pfam" id="PF01797">
    <property type="entry name" value="Y1_Tnp"/>
    <property type="match status" value="1"/>
</dbReference>
<evidence type="ECO:0000313" key="3">
    <source>
        <dbReference type="Proteomes" id="UP000434639"/>
    </source>
</evidence>
<sequence>MPKPRNWSLKPGLIYHIFSKGIRRTALFEDYVDKNHYLQILKEVQQKFPFKLHSFCLMKNHIHLLIEVVEDQPNVIMQQLNFRYARYFNSRSIFKGHLFEGRFYADPITTIPKFLNTSRYIHLKPCKAMAVQQAENYKWSSYPYLIKSLDCSILFKDKILGHFPHPAAEH</sequence>
<proteinExistence type="predicted"/>
<dbReference type="InterPro" id="IPR036515">
    <property type="entry name" value="Transposase_17_sf"/>
</dbReference>
<dbReference type="PANTHER" id="PTHR34322">
    <property type="entry name" value="TRANSPOSASE, Y1_TNP DOMAIN-CONTAINING"/>
    <property type="match status" value="1"/>
</dbReference>
<evidence type="ECO:0000259" key="1">
    <source>
        <dbReference type="SMART" id="SM01321"/>
    </source>
</evidence>
<dbReference type="GO" id="GO:0003677">
    <property type="term" value="F:DNA binding"/>
    <property type="evidence" value="ECO:0007669"/>
    <property type="project" value="InterPro"/>
</dbReference>
<reference evidence="2 3" key="1">
    <citation type="journal article" date="2017" name="Int. J. Syst. Evol. Microbiol.">
        <title>Bacillus mangrovi sp. nov., isolated from a sediment sample from a mangrove forest.</title>
        <authorList>
            <person name="Gupta V."/>
            <person name="Singh P.K."/>
            <person name="Korpole S."/>
            <person name="Tanuku N.R.S."/>
            <person name="Pinnaka A.K."/>
        </authorList>
    </citation>
    <scope>NUCLEOTIDE SEQUENCE [LARGE SCALE GENOMIC DNA]</scope>
    <source>
        <strain evidence="2 3">KCTC 33872</strain>
    </source>
</reference>
<comment type="caution">
    <text evidence="2">The sequence shown here is derived from an EMBL/GenBank/DDBJ whole genome shotgun (WGS) entry which is preliminary data.</text>
</comment>
<dbReference type="OrthoDB" id="9788881at2"/>
<dbReference type="GO" id="GO:0004803">
    <property type="term" value="F:transposase activity"/>
    <property type="evidence" value="ECO:0007669"/>
    <property type="project" value="InterPro"/>
</dbReference>
<dbReference type="AlphaFoldDB" id="A0A7X2V556"/>
<dbReference type="SUPFAM" id="SSF143422">
    <property type="entry name" value="Transposase IS200-like"/>
    <property type="match status" value="1"/>
</dbReference>
<keyword evidence="3" id="KW-1185">Reference proteome</keyword>
<dbReference type="GO" id="GO:0006313">
    <property type="term" value="P:DNA transposition"/>
    <property type="evidence" value="ECO:0007669"/>
    <property type="project" value="InterPro"/>
</dbReference>
<accession>A0A7X2V556</accession>
<dbReference type="RefSeq" id="WP_155112377.1">
    <property type="nucleotide sequence ID" value="NZ_WMIB01000009.1"/>
</dbReference>
<organism evidence="2 3">
    <name type="scientific">Metabacillus mangrovi</name>
    <dbReference type="NCBI Taxonomy" id="1491830"/>
    <lineage>
        <taxon>Bacteria</taxon>
        <taxon>Bacillati</taxon>
        <taxon>Bacillota</taxon>
        <taxon>Bacilli</taxon>
        <taxon>Bacillales</taxon>
        <taxon>Bacillaceae</taxon>
        <taxon>Metabacillus</taxon>
    </lineage>
</organism>
<name>A0A7X2V556_9BACI</name>
<feature type="domain" description="Transposase IS200-like" evidence="1">
    <location>
        <begin position="10"/>
        <end position="124"/>
    </location>
</feature>
<dbReference type="Gene3D" id="3.30.70.1290">
    <property type="entry name" value="Transposase IS200-like"/>
    <property type="match status" value="1"/>
</dbReference>
<gene>
    <name evidence="2" type="ORF">GKZ89_10585</name>
</gene>
<dbReference type="SMART" id="SM01321">
    <property type="entry name" value="Y1_Tnp"/>
    <property type="match status" value="1"/>
</dbReference>
<dbReference type="Proteomes" id="UP000434639">
    <property type="component" value="Unassembled WGS sequence"/>
</dbReference>
<dbReference type="PANTHER" id="PTHR34322:SF2">
    <property type="entry name" value="TRANSPOSASE IS200-LIKE DOMAIN-CONTAINING PROTEIN"/>
    <property type="match status" value="1"/>
</dbReference>
<dbReference type="EMBL" id="WMIB01000009">
    <property type="protein sequence ID" value="MTH53851.1"/>
    <property type="molecule type" value="Genomic_DNA"/>
</dbReference>
<protein>
    <submittedName>
        <fullName evidence="2">Transposase</fullName>
    </submittedName>
</protein>
<dbReference type="InterPro" id="IPR002686">
    <property type="entry name" value="Transposase_17"/>
</dbReference>